<dbReference type="AlphaFoldDB" id="A0A0G2AL97"/>
<evidence type="ECO:0000313" key="1">
    <source>
        <dbReference type="EMBL" id="KKW33409.1"/>
    </source>
</evidence>
<accession>A0A0G2AL97</accession>
<comment type="caution">
    <text evidence="1">The sequence shown here is derived from an EMBL/GenBank/DDBJ whole genome shotgun (WGS) entry which is preliminary data.</text>
</comment>
<dbReference type="EMBL" id="LCRH01000003">
    <property type="protein sequence ID" value="KKW33409.1"/>
    <property type="molecule type" value="Genomic_DNA"/>
</dbReference>
<dbReference type="Proteomes" id="UP000034054">
    <property type="component" value="Unassembled WGS sequence"/>
</dbReference>
<proteinExistence type="predicted"/>
<organism evidence="1 2">
    <name type="scientific">Candidatus Uhrbacteria bacterium GW2011_GWA2_52_8d</name>
    <dbReference type="NCBI Taxonomy" id="1618979"/>
    <lineage>
        <taxon>Bacteria</taxon>
        <taxon>Candidatus Uhriibacteriota</taxon>
    </lineage>
</organism>
<reference evidence="1 2" key="1">
    <citation type="journal article" date="2015" name="Nature">
        <title>rRNA introns, odd ribosomes, and small enigmatic genomes across a large radiation of phyla.</title>
        <authorList>
            <person name="Brown C.T."/>
            <person name="Hug L.A."/>
            <person name="Thomas B.C."/>
            <person name="Sharon I."/>
            <person name="Castelle C.J."/>
            <person name="Singh A."/>
            <person name="Wilkins M.J."/>
            <person name="Williams K.H."/>
            <person name="Banfield J.F."/>
        </authorList>
    </citation>
    <scope>NUCLEOTIDE SEQUENCE [LARGE SCALE GENOMIC DNA]</scope>
</reference>
<evidence type="ECO:0000313" key="2">
    <source>
        <dbReference type="Proteomes" id="UP000034054"/>
    </source>
</evidence>
<gene>
    <name evidence="1" type="ORF">UY76_C0003G0014</name>
</gene>
<sequence length="312" mass="35259">MNELSIHEETPDFQSRPVEFPPRREFHAQDVEDLFRLLGVDPASIEPRLREAMGYLGSYSETMNDESRARAMADVMASYCSRVSSPNGLSKEGWRYVNLASMLSDIGKVGPRQERIDDVNHLITALYAKSEKFSPDDSLSHFLDHFFPSQKYEMQRVLVNDLGLELTMSMRSFWDAHAQWTLDHLKDSGVPNEVALTAAAHHLLGGDKANPRLNELPIVEKTTGTLRGFGIERPIDQREIWVVLLDKYEANMQRGGATHEEAITWLRTYLETNQMLATLPRLKGLFLSCLDDLDAARPLGVQVGRDEESLAA</sequence>
<protein>
    <submittedName>
        <fullName evidence="1">Uncharacterized protein</fullName>
    </submittedName>
</protein>
<name>A0A0G2AL97_9BACT</name>